<accession>A0A7J0DWY2</accession>
<feature type="compositionally biased region" description="Polar residues" evidence="1">
    <location>
        <begin position="47"/>
        <end position="69"/>
    </location>
</feature>
<proteinExistence type="predicted"/>
<dbReference type="Proteomes" id="UP000585474">
    <property type="component" value="Unassembled WGS sequence"/>
</dbReference>
<reference evidence="4" key="1">
    <citation type="submission" date="2019-07" db="EMBL/GenBank/DDBJ databases">
        <title>De Novo Assembly of kiwifruit Actinidia rufa.</title>
        <authorList>
            <person name="Sugita-Konishi S."/>
            <person name="Sato K."/>
            <person name="Mori E."/>
            <person name="Abe Y."/>
            <person name="Kisaki G."/>
            <person name="Hamano K."/>
            <person name="Suezawa K."/>
            <person name="Otani M."/>
            <person name="Fukuda T."/>
            <person name="Manabe T."/>
            <person name="Gomi K."/>
            <person name="Tabuchi M."/>
            <person name="Akimitsu K."/>
            <person name="Kataoka I."/>
        </authorList>
    </citation>
    <scope>NUCLEOTIDE SEQUENCE [LARGE SCALE GENOMIC DNA]</scope>
    <source>
        <strain evidence="4">cv. Fuchu</strain>
    </source>
</reference>
<name>A0A7J0DWY2_9ERIC</name>
<dbReference type="SUPFAM" id="SSF56672">
    <property type="entry name" value="DNA/RNA polymerases"/>
    <property type="match status" value="1"/>
</dbReference>
<protein>
    <recommendedName>
        <fullName evidence="2">Reverse transcriptase domain-containing protein</fullName>
    </recommendedName>
</protein>
<organism evidence="3 4">
    <name type="scientific">Actinidia rufa</name>
    <dbReference type="NCBI Taxonomy" id="165716"/>
    <lineage>
        <taxon>Eukaryota</taxon>
        <taxon>Viridiplantae</taxon>
        <taxon>Streptophyta</taxon>
        <taxon>Embryophyta</taxon>
        <taxon>Tracheophyta</taxon>
        <taxon>Spermatophyta</taxon>
        <taxon>Magnoliopsida</taxon>
        <taxon>eudicotyledons</taxon>
        <taxon>Gunneridae</taxon>
        <taxon>Pentapetalae</taxon>
        <taxon>asterids</taxon>
        <taxon>Ericales</taxon>
        <taxon>Actinidiaceae</taxon>
        <taxon>Actinidia</taxon>
    </lineage>
</organism>
<dbReference type="CDD" id="cd01650">
    <property type="entry name" value="RT_nLTR_like"/>
    <property type="match status" value="1"/>
</dbReference>
<evidence type="ECO:0000313" key="4">
    <source>
        <dbReference type="Proteomes" id="UP000585474"/>
    </source>
</evidence>
<sequence>MALAGPNSSSTGGLITKLINEGDSNNGEDVQESEYEGEELGEETEDVSQTLGEQDSDCTPSVRQNANEGNSRRTIRPSITQEEGEKSKAKQPQIKQWASLFVGRRQRSEGPTLRKIDVGEGLVKFREEDIQEATGRWEHSVVGYFGGRFPGKKALNVIVESWKVELPNLPLSFWGNESLSRICSKVGNPINVDKFTATFERFSYARALVEIDMAKEVVEYVEVELPNGKKTLSIYLYENLPKYCTNCAIMGHSVGSSKVLESIQEKKAMETKKNKPWGRQLKRAKKLIKESTVLEATQKIEVQADVSELGRSRIEDVQGRVQGSDEIKRQSMLGIMKKKFRSWQTTDNFQQDPNGRIMILWQENRVSLEVKESSAQVSSLFVRYYMNLLGTRKDCQSLESEFLMEGSWVSDTQGMDLIRPVADEEIKAALYGIGDDKAPGPDGYSAYFFKKSWSIIGEDVCLAIKEFFMSGNILNQINHAIIALVPKSANTTRVEDFRPISCCNVVYKIISKILASRLSPILESLIDPAQSTFVPNRSMVENIYMVQVLLQKYTWNRISPRCIMKVDLRKAYDTVNWEFLENALLGFKFPPMFVKWIMQCVVTTSYSLSINGTLHGFFKGKQGLRQGDPLSPFLFAICLEVLSRKLGRLKRIPEFKHHPKCLELSITHLAFADDLILFTRGDAISVKLIMECLKQFGNYSGLYVNASKSCVFMTGILGVRDRITSLCKNFLWGGKATGSKRPLVAWKDICKPKLEGGLGFMDLNAWNWALLAKALWNLQSKKDTLQVWMEIKAWLGFTRALTTLKAAIKWISKEGRGTGVQAIAKRIGIACVVYYLWKHRNTRMFEGQVAGSYCGCWVYTFVELRVSSVAFV</sequence>
<evidence type="ECO:0000256" key="1">
    <source>
        <dbReference type="SAM" id="MobiDB-lite"/>
    </source>
</evidence>
<keyword evidence="4" id="KW-1185">Reference proteome</keyword>
<evidence type="ECO:0000313" key="3">
    <source>
        <dbReference type="EMBL" id="GFS44393.1"/>
    </source>
</evidence>
<dbReference type="PANTHER" id="PTHR46890">
    <property type="entry name" value="NON-LTR RETROLELEMENT REVERSE TRANSCRIPTASE-LIKE PROTEIN-RELATED"/>
    <property type="match status" value="1"/>
</dbReference>
<dbReference type="AlphaFoldDB" id="A0A7J0DWY2"/>
<dbReference type="EMBL" id="BJWL01000438">
    <property type="protein sequence ID" value="GFS44393.1"/>
    <property type="molecule type" value="Genomic_DNA"/>
</dbReference>
<dbReference type="OrthoDB" id="1934719at2759"/>
<dbReference type="PROSITE" id="PS50878">
    <property type="entry name" value="RT_POL"/>
    <property type="match status" value="1"/>
</dbReference>
<evidence type="ECO:0000259" key="2">
    <source>
        <dbReference type="PROSITE" id="PS50878"/>
    </source>
</evidence>
<feature type="compositionally biased region" description="Acidic residues" evidence="1">
    <location>
        <begin position="29"/>
        <end position="46"/>
    </location>
</feature>
<dbReference type="Pfam" id="PF00078">
    <property type="entry name" value="RVT_1"/>
    <property type="match status" value="1"/>
</dbReference>
<feature type="compositionally biased region" description="Polar residues" evidence="1">
    <location>
        <begin position="1"/>
        <end position="13"/>
    </location>
</feature>
<gene>
    <name evidence="3" type="ORF">Acr_00g0090060</name>
</gene>
<dbReference type="InterPro" id="IPR043502">
    <property type="entry name" value="DNA/RNA_pol_sf"/>
</dbReference>
<feature type="domain" description="Reverse transcriptase" evidence="2">
    <location>
        <begin position="466"/>
        <end position="737"/>
    </location>
</feature>
<dbReference type="InterPro" id="IPR000477">
    <property type="entry name" value="RT_dom"/>
</dbReference>
<feature type="region of interest" description="Disordered" evidence="1">
    <location>
        <begin position="1"/>
        <end position="91"/>
    </location>
</feature>
<dbReference type="InterPro" id="IPR052343">
    <property type="entry name" value="Retrotransposon-Effector_Assoc"/>
</dbReference>
<dbReference type="PANTHER" id="PTHR46890:SF48">
    <property type="entry name" value="RNA-DIRECTED DNA POLYMERASE"/>
    <property type="match status" value="1"/>
</dbReference>
<comment type="caution">
    <text evidence="3">The sequence shown here is derived from an EMBL/GenBank/DDBJ whole genome shotgun (WGS) entry which is preliminary data.</text>
</comment>